<evidence type="ECO:0000256" key="1">
    <source>
        <dbReference type="SAM" id="MobiDB-lite"/>
    </source>
</evidence>
<gene>
    <name evidence="2" type="ORF">E3N88_18071</name>
</gene>
<name>A0A5N6NVV7_9ASTR</name>
<dbReference type="InterPro" id="IPR036875">
    <property type="entry name" value="Znf_CCHC_sf"/>
</dbReference>
<protein>
    <submittedName>
        <fullName evidence="2">Uncharacterized protein</fullName>
    </submittedName>
</protein>
<dbReference type="Gene3D" id="3.30.70.270">
    <property type="match status" value="1"/>
</dbReference>
<sequence>MCQSQIEFPPLNPFEKTQQKAKHKWKIQSSTIIGPNGASSSTTAAEATLNCQSENAVVQNQALKAILIQQKNLSKNQEALPGRVHTVESIINDVRIKTQELHYLERKHKQQRRSTINDDPWRLPTTPFVKPAFDHQPLPLQSFPKPSPSLTLWASEHDNLKNNALFLPSSQANIAYTKPEPTVENTFDYDYDAEEAKEKFKFDDIPPSKWRLGSACDKKYLRIKCKDEPACGCLQKHKHKRSSNYGNQYNLKKKRNFNSNLKKKWMFLKKKEQRGRTTDRCYICNKKGHFVKDSKHKKKKMIALIQTLNQIEPVDVSNLESLYSLDDELGDLALCTIGYSESESSDTEDLYTSDSETTTDESDQSNSYDLPVFMAKPLLKPPESPPIPIAKVHLITNTYAKPLPVFAFFDTGSAASFLNPDVLPYEYWKSHSQYFRAANGETYQLQPHIAMELHQFPDKLVSQKEVQQFLGLVNYMADFLPKLSNHTVHLFPMLKKNPAPWTDKQA</sequence>
<dbReference type="SUPFAM" id="SSF57756">
    <property type="entry name" value="Retrovirus zinc finger-like domains"/>
    <property type="match status" value="1"/>
</dbReference>
<dbReference type="GO" id="GO:0008270">
    <property type="term" value="F:zinc ion binding"/>
    <property type="evidence" value="ECO:0007669"/>
    <property type="project" value="InterPro"/>
</dbReference>
<dbReference type="EMBL" id="SZYD01000009">
    <property type="protein sequence ID" value="KAD5318125.1"/>
    <property type="molecule type" value="Genomic_DNA"/>
</dbReference>
<proteinExistence type="predicted"/>
<accession>A0A5N6NVV7</accession>
<dbReference type="PANTHER" id="PTHR46249">
    <property type="entry name" value="CCHC-TYPE DOMAIN-CONTAINING PROTEIN-RELATED"/>
    <property type="match status" value="1"/>
</dbReference>
<comment type="caution">
    <text evidence="2">The sequence shown here is derived from an EMBL/GenBank/DDBJ whole genome shotgun (WGS) entry which is preliminary data.</text>
</comment>
<dbReference type="SUPFAM" id="SSF56672">
    <property type="entry name" value="DNA/RNA polymerases"/>
    <property type="match status" value="1"/>
</dbReference>
<feature type="region of interest" description="Disordered" evidence="1">
    <location>
        <begin position="344"/>
        <end position="367"/>
    </location>
</feature>
<organism evidence="2 3">
    <name type="scientific">Mikania micrantha</name>
    <name type="common">bitter vine</name>
    <dbReference type="NCBI Taxonomy" id="192012"/>
    <lineage>
        <taxon>Eukaryota</taxon>
        <taxon>Viridiplantae</taxon>
        <taxon>Streptophyta</taxon>
        <taxon>Embryophyta</taxon>
        <taxon>Tracheophyta</taxon>
        <taxon>Spermatophyta</taxon>
        <taxon>Magnoliopsida</taxon>
        <taxon>eudicotyledons</taxon>
        <taxon>Gunneridae</taxon>
        <taxon>Pentapetalae</taxon>
        <taxon>asterids</taxon>
        <taxon>campanulids</taxon>
        <taxon>Asterales</taxon>
        <taxon>Asteraceae</taxon>
        <taxon>Asteroideae</taxon>
        <taxon>Heliantheae alliance</taxon>
        <taxon>Eupatorieae</taxon>
        <taxon>Mikania</taxon>
    </lineage>
</organism>
<evidence type="ECO:0000313" key="3">
    <source>
        <dbReference type="Proteomes" id="UP000326396"/>
    </source>
</evidence>
<dbReference type="PANTHER" id="PTHR46249:SF29">
    <property type="entry name" value="VIRAL MOVEMENT PROTEIN"/>
    <property type="match status" value="1"/>
</dbReference>
<dbReference type="Proteomes" id="UP000326396">
    <property type="component" value="Linkage Group LG17"/>
</dbReference>
<evidence type="ECO:0000313" key="2">
    <source>
        <dbReference type="EMBL" id="KAD5318125.1"/>
    </source>
</evidence>
<dbReference type="AlphaFoldDB" id="A0A5N6NVV7"/>
<reference evidence="2 3" key="1">
    <citation type="submission" date="2019-05" db="EMBL/GenBank/DDBJ databases">
        <title>Mikania micrantha, genome provides insights into the molecular mechanism of rapid growth.</title>
        <authorList>
            <person name="Liu B."/>
        </authorList>
    </citation>
    <scope>NUCLEOTIDE SEQUENCE [LARGE SCALE GENOMIC DNA]</scope>
    <source>
        <strain evidence="2">NLD-2019</strain>
        <tissue evidence="2">Leaf</tissue>
    </source>
</reference>
<dbReference type="GO" id="GO:0003676">
    <property type="term" value="F:nucleic acid binding"/>
    <property type="evidence" value="ECO:0007669"/>
    <property type="project" value="InterPro"/>
</dbReference>
<dbReference type="InterPro" id="IPR043128">
    <property type="entry name" value="Rev_trsase/Diguanyl_cyclase"/>
</dbReference>
<dbReference type="InterPro" id="IPR043502">
    <property type="entry name" value="DNA/RNA_pol_sf"/>
</dbReference>
<feature type="compositionally biased region" description="Acidic residues" evidence="1">
    <location>
        <begin position="344"/>
        <end position="363"/>
    </location>
</feature>
<dbReference type="OrthoDB" id="1914518at2759"/>
<keyword evidence="3" id="KW-1185">Reference proteome</keyword>